<reference evidence="2" key="1">
    <citation type="submission" date="2025-08" db="UniProtKB">
        <authorList>
            <consortium name="RefSeq"/>
        </authorList>
    </citation>
    <scope>IDENTIFICATION</scope>
    <source>
        <tissue evidence="2">Entire body</tissue>
    </source>
</reference>
<dbReference type="OrthoDB" id="7606590at2759"/>
<sequence>MIDFVQFDKKLEKDNSFQKKIAQKLFLKINKRTPITKNFAELLRYCISRDVGLMFAPLRASKTKKHVFKETTLYKVIRATLRKAFWKPGEDIPDQDIIDALSSALHNCKDWDGGRTARSKKTVQADTEVQHHGY</sequence>
<gene>
    <name evidence="2" type="primary">LOC108736206</name>
</gene>
<dbReference type="AlphaFoldDB" id="A0A7F5RJT4"/>
<dbReference type="Proteomes" id="UP000192223">
    <property type="component" value="Unplaced"/>
</dbReference>
<keyword evidence="1" id="KW-1185">Reference proteome</keyword>
<dbReference type="InParanoid" id="A0A7F5RJT4"/>
<organism evidence="1 2">
    <name type="scientific">Agrilus planipennis</name>
    <name type="common">Emerald ash borer</name>
    <name type="synonym">Agrilus marcopoli</name>
    <dbReference type="NCBI Taxonomy" id="224129"/>
    <lineage>
        <taxon>Eukaryota</taxon>
        <taxon>Metazoa</taxon>
        <taxon>Ecdysozoa</taxon>
        <taxon>Arthropoda</taxon>
        <taxon>Hexapoda</taxon>
        <taxon>Insecta</taxon>
        <taxon>Pterygota</taxon>
        <taxon>Neoptera</taxon>
        <taxon>Endopterygota</taxon>
        <taxon>Coleoptera</taxon>
        <taxon>Polyphaga</taxon>
        <taxon>Elateriformia</taxon>
        <taxon>Buprestoidea</taxon>
        <taxon>Buprestidae</taxon>
        <taxon>Agrilinae</taxon>
        <taxon>Agrilus</taxon>
    </lineage>
</organism>
<dbReference type="RefSeq" id="XP_025836130.1">
    <property type="nucleotide sequence ID" value="XM_025980345.1"/>
</dbReference>
<evidence type="ECO:0000313" key="2">
    <source>
        <dbReference type="RefSeq" id="XP_025836130.1"/>
    </source>
</evidence>
<protein>
    <submittedName>
        <fullName evidence="2">Uncharacterized protein LOC108736206</fullName>
    </submittedName>
</protein>
<dbReference type="KEGG" id="apln:108736206"/>
<proteinExistence type="predicted"/>
<accession>A0A7F5RJT4</accession>
<evidence type="ECO:0000313" key="1">
    <source>
        <dbReference type="Proteomes" id="UP000192223"/>
    </source>
</evidence>
<dbReference type="GeneID" id="108736206"/>
<name>A0A7F5RJT4_AGRPL</name>